<accession>Q6Z2R9</accession>
<dbReference type="Proteomes" id="UP000000763">
    <property type="component" value="Chromosome 8"/>
</dbReference>
<evidence type="ECO:0000313" key="2">
    <source>
        <dbReference type="Proteomes" id="UP000000763"/>
    </source>
</evidence>
<proteinExistence type="predicted"/>
<dbReference type="EMBL" id="AP005298">
    <property type="protein sequence ID" value="BAD03494.1"/>
    <property type="molecule type" value="Genomic_DNA"/>
</dbReference>
<dbReference type="AlphaFoldDB" id="Q6Z2R9"/>
<reference evidence="2" key="2">
    <citation type="journal article" date="2008" name="Nucleic Acids Res.">
        <title>The rice annotation project database (RAP-DB): 2008 update.</title>
        <authorList>
            <consortium name="The rice annotation project (RAP)"/>
        </authorList>
    </citation>
    <scope>GENOME REANNOTATION</scope>
    <source>
        <strain evidence="2">cv. Nipponbare</strain>
    </source>
</reference>
<evidence type="ECO:0000313" key="1">
    <source>
        <dbReference type="EMBL" id="BAD03494.1"/>
    </source>
</evidence>
<gene>
    <name evidence="1" type="primary">OJ1770_H03.22</name>
</gene>
<sequence>MSMWFYHTIPFEAASDAAKTMKWQCRAIAPVRKPKVVIDDAMEACFTLLRKITLRLSCHDLVEEFYMLQILPL</sequence>
<organism evidence="1 2">
    <name type="scientific">Oryza sativa subsp. japonica</name>
    <name type="common">Rice</name>
    <dbReference type="NCBI Taxonomy" id="39947"/>
    <lineage>
        <taxon>Eukaryota</taxon>
        <taxon>Viridiplantae</taxon>
        <taxon>Streptophyta</taxon>
        <taxon>Embryophyta</taxon>
        <taxon>Tracheophyta</taxon>
        <taxon>Spermatophyta</taxon>
        <taxon>Magnoliopsida</taxon>
        <taxon>Liliopsida</taxon>
        <taxon>Poales</taxon>
        <taxon>Poaceae</taxon>
        <taxon>BOP clade</taxon>
        <taxon>Oryzoideae</taxon>
        <taxon>Oryzeae</taxon>
        <taxon>Oryzinae</taxon>
        <taxon>Oryza</taxon>
        <taxon>Oryza sativa</taxon>
    </lineage>
</organism>
<protein>
    <submittedName>
        <fullName evidence="1">Uncharacterized protein</fullName>
    </submittedName>
</protein>
<name>Q6Z2R9_ORYSJ</name>
<reference evidence="2" key="1">
    <citation type="journal article" date="2005" name="Nature">
        <title>The map-based sequence of the rice genome.</title>
        <authorList>
            <consortium name="International rice genome sequencing project (IRGSP)"/>
            <person name="Matsumoto T."/>
            <person name="Wu J."/>
            <person name="Kanamori H."/>
            <person name="Katayose Y."/>
            <person name="Fujisawa M."/>
            <person name="Namiki N."/>
            <person name="Mizuno H."/>
            <person name="Yamamoto K."/>
            <person name="Antonio B.A."/>
            <person name="Baba T."/>
            <person name="Sakata K."/>
            <person name="Nagamura Y."/>
            <person name="Aoki H."/>
            <person name="Arikawa K."/>
            <person name="Arita K."/>
            <person name="Bito T."/>
            <person name="Chiden Y."/>
            <person name="Fujitsuka N."/>
            <person name="Fukunaka R."/>
            <person name="Hamada M."/>
            <person name="Harada C."/>
            <person name="Hayashi A."/>
            <person name="Hijishita S."/>
            <person name="Honda M."/>
            <person name="Hosokawa S."/>
            <person name="Ichikawa Y."/>
            <person name="Idonuma A."/>
            <person name="Iijima M."/>
            <person name="Ikeda M."/>
            <person name="Ikeno M."/>
            <person name="Ito K."/>
            <person name="Ito S."/>
            <person name="Ito T."/>
            <person name="Ito Y."/>
            <person name="Ito Y."/>
            <person name="Iwabuchi A."/>
            <person name="Kamiya K."/>
            <person name="Karasawa W."/>
            <person name="Kurita K."/>
            <person name="Katagiri S."/>
            <person name="Kikuta A."/>
            <person name="Kobayashi H."/>
            <person name="Kobayashi N."/>
            <person name="Machita K."/>
            <person name="Maehara T."/>
            <person name="Masukawa M."/>
            <person name="Mizubayashi T."/>
            <person name="Mukai Y."/>
            <person name="Nagasaki H."/>
            <person name="Nagata Y."/>
            <person name="Naito S."/>
            <person name="Nakashima M."/>
            <person name="Nakama Y."/>
            <person name="Nakamichi Y."/>
            <person name="Nakamura M."/>
            <person name="Meguro A."/>
            <person name="Negishi M."/>
            <person name="Ohta I."/>
            <person name="Ohta T."/>
            <person name="Okamoto M."/>
            <person name="Ono N."/>
            <person name="Saji S."/>
            <person name="Sakaguchi M."/>
            <person name="Sakai K."/>
            <person name="Shibata M."/>
            <person name="Shimokawa T."/>
            <person name="Song J."/>
            <person name="Takazaki Y."/>
            <person name="Terasawa K."/>
            <person name="Tsugane M."/>
            <person name="Tsuji K."/>
            <person name="Ueda S."/>
            <person name="Waki K."/>
            <person name="Yamagata H."/>
            <person name="Yamamoto M."/>
            <person name="Yamamoto S."/>
            <person name="Yamane H."/>
            <person name="Yoshiki S."/>
            <person name="Yoshihara R."/>
            <person name="Yukawa K."/>
            <person name="Zhong H."/>
            <person name="Yano M."/>
            <person name="Yuan Q."/>
            <person name="Ouyang S."/>
            <person name="Liu J."/>
            <person name="Jones K.M."/>
            <person name="Gansberger K."/>
            <person name="Moffat K."/>
            <person name="Hill J."/>
            <person name="Bera J."/>
            <person name="Fadrosh D."/>
            <person name="Jin S."/>
            <person name="Johri S."/>
            <person name="Kim M."/>
            <person name="Overton L."/>
            <person name="Reardon M."/>
            <person name="Tsitrin T."/>
            <person name="Vuong H."/>
            <person name="Weaver B."/>
            <person name="Ciecko A."/>
            <person name="Tallon L."/>
            <person name="Jackson J."/>
            <person name="Pai G."/>
            <person name="Aken S.V."/>
            <person name="Utterback T."/>
            <person name="Reidmuller S."/>
            <person name="Feldblyum T."/>
            <person name="Hsiao J."/>
            <person name="Zismann V."/>
            <person name="Iobst S."/>
            <person name="de Vazeille A.R."/>
            <person name="Buell C.R."/>
            <person name="Ying K."/>
            <person name="Li Y."/>
            <person name="Lu T."/>
            <person name="Huang Y."/>
            <person name="Zhao Q."/>
            <person name="Feng Q."/>
            <person name="Zhang L."/>
            <person name="Zhu J."/>
            <person name="Weng Q."/>
            <person name="Mu J."/>
            <person name="Lu Y."/>
            <person name="Fan D."/>
            <person name="Liu Y."/>
            <person name="Guan J."/>
            <person name="Zhang Y."/>
            <person name="Yu S."/>
            <person name="Liu X."/>
            <person name="Zhang Y."/>
            <person name="Hong G."/>
            <person name="Han B."/>
            <person name="Choisne N."/>
            <person name="Demange N."/>
            <person name="Orjeda G."/>
            <person name="Samain S."/>
            <person name="Cattolico L."/>
            <person name="Pelletier E."/>
            <person name="Couloux A."/>
            <person name="Segurens B."/>
            <person name="Wincker P."/>
            <person name="D'Hont A."/>
            <person name="Scarpelli C."/>
            <person name="Weissenbach J."/>
            <person name="Salanoubat M."/>
            <person name="Quetier F."/>
            <person name="Yu Y."/>
            <person name="Kim H.R."/>
            <person name="Rambo T."/>
            <person name="Currie J."/>
            <person name="Collura K."/>
            <person name="Luo M."/>
            <person name="Yang T."/>
            <person name="Ammiraju J.S.S."/>
            <person name="Engler F."/>
            <person name="Soderlund C."/>
            <person name="Wing R.A."/>
            <person name="Palmer L.E."/>
            <person name="de la Bastide M."/>
            <person name="Spiegel L."/>
            <person name="Nascimento L."/>
            <person name="Zutavern T."/>
            <person name="O'Shaughnessy A."/>
            <person name="Dike S."/>
            <person name="Dedhia N."/>
            <person name="Preston R."/>
            <person name="Balija V."/>
            <person name="McCombie W.R."/>
            <person name="Chow T."/>
            <person name="Chen H."/>
            <person name="Chung M."/>
            <person name="Chen C."/>
            <person name="Shaw J."/>
            <person name="Wu H."/>
            <person name="Hsiao K."/>
            <person name="Chao Y."/>
            <person name="Chu M."/>
            <person name="Cheng C."/>
            <person name="Hour A."/>
            <person name="Lee P."/>
            <person name="Lin S."/>
            <person name="Lin Y."/>
            <person name="Liou J."/>
            <person name="Liu S."/>
            <person name="Hsing Y."/>
            <person name="Raghuvanshi S."/>
            <person name="Mohanty A."/>
            <person name="Bharti A.K."/>
            <person name="Gaur A."/>
            <person name="Gupta V."/>
            <person name="Kumar D."/>
            <person name="Ravi V."/>
            <person name="Vij S."/>
            <person name="Kapur A."/>
            <person name="Khurana P."/>
            <person name="Khurana P."/>
            <person name="Khurana J.P."/>
            <person name="Tyagi A.K."/>
            <person name="Gaikwad K."/>
            <person name="Singh A."/>
            <person name="Dalal V."/>
            <person name="Srivastava S."/>
            <person name="Dixit A."/>
            <person name="Pal A.K."/>
            <person name="Ghazi I.A."/>
            <person name="Yadav M."/>
            <person name="Pandit A."/>
            <person name="Bhargava A."/>
            <person name="Sureshbabu K."/>
            <person name="Batra K."/>
            <person name="Sharma T.R."/>
            <person name="Mohapatra T."/>
            <person name="Singh N.K."/>
            <person name="Messing J."/>
            <person name="Nelson A.B."/>
            <person name="Fuks G."/>
            <person name="Kavchok S."/>
            <person name="Keizer G."/>
            <person name="Linton E."/>
            <person name="Llaca V."/>
            <person name="Song R."/>
            <person name="Tanyolac B."/>
            <person name="Young S."/>
            <person name="Ho-Il K."/>
            <person name="Hahn J.H."/>
            <person name="Sangsakoo G."/>
            <person name="Vanavichit A."/>
            <person name="de Mattos Luiz.A.T."/>
            <person name="Zimmer P.D."/>
            <person name="Malone G."/>
            <person name="Dellagostin O."/>
            <person name="de Oliveira A.C."/>
            <person name="Bevan M."/>
            <person name="Bancroft I."/>
            <person name="Minx P."/>
            <person name="Cordum H."/>
            <person name="Wilson R."/>
            <person name="Cheng Z."/>
            <person name="Jin W."/>
            <person name="Jiang J."/>
            <person name="Leong S.A."/>
            <person name="Iwama H."/>
            <person name="Gojobori T."/>
            <person name="Itoh T."/>
            <person name="Niimura Y."/>
            <person name="Fujii Y."/>
            <person name="Habara T."/>
            <person name="Sakai H."/>
            <person name="Sato Y."/>
            <person name="Wilson G."/>
            <person name="Kumar K."/>
            <person name="McCouch S."/>
            <person name="Juretic N."/>
            <person name="Hoen D."/>
            <person name="Wright S."/>
            <person name="Bruskiewich R."/>
            <person name="Bureau T."/>
            <person name="Miyao A."/>
            <person name="Hirochika H."/>
            <person name="Nishikawa T."/>
            <person name="Kadowaki K."/>
            <person name="Sugiura M."/>
            <person name="Burr B."/>
            <person name="Sasaki T."/>
        </authorList>
    </citation>
    <scope>NUCLEOTIDE SEQUENCE [LARGE SCALE GENOMIC DNA]</scope>
    <source>
        <strain evidence="2">cv. Nipponbare</strain>
    </source>
</reference>